<sequence>MRILLFGFSLLLFSSVASSEPLYWSAKKGPYDLMVLGSIHVGSEKMYPLPSSITEFLRTSDGLILETDTRKTSDIVYPIATHTAETVLSEPQQKQLSLIAKELNLASETLLSMSPWTAALAIQMGNLNQMGLKTALGVDHVLLYDAIFQDIDILGLESLQFQIDLLATLPNDGKELLVAALDEYQSAQQDVNCLVESWALGDADNMAQFAEASQLAEELERRMMTDRNLDWAEKLDSGKIPGEKSVALKGGRYLVVVGTLHLLGKNNLIEALKERGFEIEKLSKTQKAKCEFL</sequence>
<name>A0A1B9QV39_9VIBR</name>
<evidence type="ECO:0000256" key="1">
    <source>
        <dbReference type="SAM" id="SignalP"/>
    </source>
</evidence>
<feature type="chain" id="PRO_5008634627" description="Polysaccharide biosynthesis protein GumN" evidence="1">
    <location>
        <begin position="20"/>
        <end position="293"/>
    </location>
</feature>
<dbReference type="EMBL" id="MAJZ01000898">
    <property type="protein sequence ID" value="OCH72574.1"/>
    <property type="molecule type" value="Genomic_DNA"/>
</dbReference>
<organism evidence="2 3">
    <name type="scientific">Vibrio genomosp. F10</name>
    <dbReference type="NCBI Taxonomy" id="723171"/>
    <lineage>
        <taxon>Bacteria</taxon>
        <taxon>Pseudomonadati</taxon>
        <taxon>Pseudomonadota</taxon>
        <taxon>Gammaproteobacteria</taxon>
        <taxon>Vibrionales</taxon>
        <taxon>Vibrionaceae</taxon>
        <taxon>Vibrio</taxon>
    </lineage>
</organism>
<dbReference type="RefSeq" id="WP_065577376.1">
    <property type="nucleotide sequence ID" value="NZ_JBNGCH010000898.1"/>
</dbReference>
<dbReference type="Pfam" id="PF01963">
    <property type="entry name" value="TraB_PrgY_gumN"/>
    <property type="match status" value="1"/>
</dbReference>
<evidence type="ECO:0000313" key="3">
    <source>
        <dbReference type="Proteomes" id="UP000093173"/>
    </source>
</evidence>
<evidence type="ECO:0008006" key="4">
    <source>
        <dbReference type="Google" id="ProtNLM"/>
    </source>
</evidence>
<protein>
    <recommendedName>
        <fullName evidence="4">Polysaccharide biosynthesis protein GumN</fullName>
    </recommendedName>
</protein>
<dbReference type="PANTHER" id="PTHR40590">
    <property type="entry name" value="CYTOPLASMIC PROTEIN-RELATED"/>
    <property type="match status" value="1"/>
</dbReference>
<comment type="caution">
    <text evidence="2">The sequence shown here is derived from an EMBL/GenBank/DDBJ whole genome shotgun (WGS) entry which is preliminary data.</text>
</comment>
<dbReference type="PANTHER" id="PTHR40590:SF1">
    <property type="entry name" value="CYTOPLASMIC PROTEIN"/>
    <property type="match status" value="1"/>
</dbReference>
<proteinExistence type="predicted"/>
<keyword evidence="1" id="KW-0732">Signal</keyword>
<dbReference type="Proteomes" id="UP000093173">
    <property type="component" value="Unassembled WGS sequence"/>
</dbReference>
<feature type="signal peptide" evidence="1">
    <location>
        <begin position="1"/>
        <end position="19"/>
    </location>
</feature>
<reference evidence="3" key="1">
    <citation type="submission" date="2016-06" db="EMBL/GenBank/DDBJ databases">
        <authorList>
            <person name="Hehemann J.-H."/>
            <person name="Arevalo P."/>
            <person name="Datta M.S."/>
            <person name="Polz M.F."/>
        </authorList>
    </citation>
    <scope>NUCLEOTIDE SEQUENCE [LARGE SCALE GENOMIC DNA]</scope>
    <source>
        <strain evidence="3">9CSC122</strain>
    </source>
</reference>
<keyword evidence="3" id="KW-1185">Reference proteome</keyword>
<dbReference type="InterPro" id="IPR047111">
    <property type="entry name" value="YbaP-like"/>
</dbReference>
<gene>
    <name evidence="2" type="ORF">A6E14_15535</name>
</gene>
<evidence type="ECO:0000313" key="2">
    <source>
        <dbReference type="EMBL" id="OCH72574.1"/>
    </source>
</evidence>
<accession>A0A1B9QV39</accession>
<dbReference type="CDD" id="cd14789">
    <property type="entry name" value="Tiki"/>
    <property type="match status" value="1"/>
</dbReference>
<dbReference type="AlphaFoldDB" id="A0A1B9QV39"/>
<dbReference type="InterPro" id="IPR002816">
    <property type="entry name" value="TraB/PrgY/GumN_fam"/>
</dbReference>